<evidence type="ECO:0000313" key="8">
    <source>
        <dbReference type="EMBL" id="TBL78675.1"/>
    </source>
</evidence>
<dbReference type="InterPro" id="IPR050490">
    <property type="entry name" value="Bact_solute-bd_prot1"/>
</dbReference>
<feature type="compositionally biased region" description="Polar residues" evidence="6">
    <location>
        <begin position="27"/>
        <end position="39"/>
    </location>
</feature>
<gene>
    <name evidence="8" type="ORF">EYB31_14385</name>
</gene>
<feature type="region of interest" description="Disordered" evidence="6">
    <location>
        <begin position="27"/>
        <end position="56"/>
    </location>
</feature>
<dbReference type="Proteomes" id="UP000293142">
    <property type="component" value="Unassembled WGS sequence"/>
</dbReference>
<dbReference type="SUPFAM" id="SSF53850">
    <property type="entry name" value="Periplasmic binding protein-like II"/>
    <property type="match status" value="1"/>
</dbReference>
<evidence type="ECO:0000256" key="7">
    <source>
        <dbReference type="SAM" id="SignalP"/>
    </source>
</evidence>
<dbReference type="OrthoDB" id="2531389at2"/>
<dbReference type="AlphaFoldDB" id="A0A4Q9DS14"/>
<keyword evidence="4" id="KW-0564">Palmitate</keyword>
<dbReference type="PROSITE" id="PS51257">
    <property type="entry name" value="PROKAR_LIPOPROTEIN"/>
    <property type="match status" value="1"/>
</dbReference>
<feature type="chain" id="PRO_5038720725" evidence="7">
    <location>
        <begin position="21"/>
        <end position="521"/>
    </location>
</feature>
<evidence type="ECO:0000256" key="2">
    <source>
        <dbReference type="ARBA" id="ARBA00022729"/>
    </source>
</evidence>
<dbReference type="Gene3D" id="3.40.190.10">
    <property type="entry name" value="Periplasmic binding protein-like II"/>
    <property type="match status" value="2"/>
</dbReference>
<feature type="compositionally biased region" description="Low complexity" evidence="6">
    <location>
        <begin position="46"/>
        <end position="56"/>
    </location>
</feature>
<evidence type="ECO:0000256" key="3">
    <source>
        <dbReference type="ARBA" id="ARBA00023136"/>
    </source>
</evidence>
<keyword evidence="9" id="KW-1185">Reference proteome</keyword>
<protein>
    <submittedName>
        <fullName evidence="8">Extracellular solute-binding protein</fullName>
    </submittedName>
</protein>
<evidence type="ECO:0000313" key="9">
    <source>
        <dbReference type="Proteomes" id="UP000293142"/>
    </source>
</evidence>
<organism evidence="8 9">
    <name type="scientific">Paenibacillus thalictri</name>
    <dbReference type="NCBI Taxonomy" id="2527873"/>
    <lineage>
        <taxon>Bacteria</taxon>
        <taxon>Bacillati</taxon>
        <taxon>Bacillota</taxon>
        <taxon>Bacilli</taxon>
        <taxon>Bacillales</taxon>
        <taxon>Paenibacillaceae</taxon>
        <taxon>Paenibacillus</taxon>
    </lineage>
</organism>
<feature type="signal peptide" evidence="7">
    <location>
        <begin position="1"/>
        <end position="20"/>
    </location>
</feature>
<dbReference type="PANTHER" id="PTHR43649:SF33">
    <property type="entry name" value="POLYGALACTURONAN_RHAMNOGALACTURONAN-BINDING PROTEIN YTCQ"/>
    <property type="match status" value="1"/>
</dbReference>
<dbReference type="InterPro" id="IPR006059">
    <property type="entry name" value="SBP"/>
</dbReference>
<evidence type="ECO:0000256" key="4">
    <source>
        <dbReference type="ARBA" id="ARBA00023139"/>
    </source>
</evidence>
<proteinExistence type="predicted"/>
<evidence type="ECO:0000256" key="5">
    <source>
        <dbReference type="ARBA" id="ARBA00023288"/>
    </source>
</evidence>
<name>A0A4Q9DS14_9BACL</name>
<dbReference type="PANTHER" id="PTHR43649">
    <property type="entry name" value="ARABINOSE-BINDING PROTEIN-RELATED"/>
    <property type="match status" value="1"/>
</dbReference>
<keyword evidence="2 7" id="KW-0732">Signal</keyword>
<evidence type="ECO:0000256" key="1">
    <source>
        <dbReference type="ARBA" id="ARBA00022475"/>
    </source>
</evidence>
<reference evidence="8 9" key="1">
    <citation type="submission" date="2019-02" db="EMBL/GenBank/DDBJ databases">
        <title>Paenibacillus sp. nov., isolated from surface-sterilized tissue of Thalictrum simplex L.</title>
        <authorList>
            <person name="Tuo L."/>
        </authorList>
    </citation>
    <scope>NUCLEOTIDE SEQUENCE [LARGE SCALE GENOMIC DNA]</scope>
    <source>
        <strain evidence="8 9">N2SHLJ1</strain>
    </source>
</reference>
<dbReference type="Pfam" id="PF01547">
    <property type="entry name" value="SBP_bac_1"/>
    <property type="match status" value="1"/>
</dbReference>
<comment type="caution">
    <text evidence="8">The sequence shown here is derived from an EMBL/GenBank/DDBJ whole genome shotgun (WGS) entry which is preliminary data.</text>
</comment>
<sequence>MNKGLFRSLSVLTVLSAALAGCSSGGVQQTPAAGQTADSSGKKADAPAAGTAAPSAKGPVKVSVFVSGSGVPTPDKDPILQELNKALNMDLEFNVATSDYAQQLNVKIAGGTPPDIFEVTKVQLEELAKQGLLLDLAPYIEKMPNVKKTYTAEDLTKGKVGGKQYSLLKRGLQQQNALWVRKDWMDKLGLKEPKTLDELKQLLVAFTEQDPDGNGKKDTYGLTGVGDFTSINAFSPIFAAFGVPIPGNFTIDTGKVTYSTTDPRTTEAIKYISELIKLGVVDPELMANKGLKDQQKAFQGLAGAIYRAWGELAKDNYVADYKKINPNADWQPIGALTGPGGTFGGFYDEGNVFGRIALPKSLEKKPEVLNKVLEYLDYITEPGKGQTLVNFGVEGKHYEMANGQMKLLPAISETAYAFQVQLTGRTEGPYLKTKFPNQAKYIDFTYNLPMVKTYTGLVSNPAGVVVDDKNRFEQEEVIKFMYGKRPISEYGQFIDTLNKTYQLPLYMQEADKALKSLGYIK</sequence>
<dbReference type="EMBL" id="SIRE01000009">
    <property type="protein sequence ID" value="TBL78675.1"/>
    <property type="molecule type" value="Genomic_DNA"/>
</dbReference>
<keyword evidence="5" id="KW-0449">Lipoprotein</keyword>
<keyword evidence="1" id="KW-1003">Cell membrane</keyword>
<dbReference type="RefSeq" id="WP_131014031.1">
    <property type="nucleotide sequence ID" value="NZ_SIRE01000009.1"/>
</dbReference>
<accession>A0A4Q9DS14</accession>
<evidence type="ECO:0000256" key="6">
    <source>
        <dbReference type="SAM" id="MobiDB-lite"/>
    </source>
</evidence>
<keyword evidence="3" id="KW-0472">Membrane</keyword>